<proteinExistence type="predicted"/>
<keyword evidence="1" id="KW-0812">Transmembrane</keyword>
<accession>A0A1H8NVM2</accession>
<reference evidence="2 3" key="1">
    <citation type="submission" date="2016-10" db="EMBL/GenBank/DDBJ databases">
        <authorList>
            <person name="de Groot N.N."/>
        </authorList>
    </citation>
    <scope>NUCLEOTIDE SEQUENCE [LARGE SCALE GENOMIC DNA]</scope>
    <source>
        <strain evidence="2 3">DSM 3857</strain>
    </source>
</reference>
<keyword evidence="3" id="KW-1185">Reference proteome</keyword>
<keyword evidence="1" id="KW-1133">Transmembrane helix</keyword>
<dbReference type="EMBL" id="FOCE01000024">
    <property type="protein sequence ID" value="SEO33634.1"/>
    <property type="molecule type" value="Genomic_DNA"/>
</dbReference>
<evidence type="ECO:0000313" key="2">
    <source>
        <dbReference type="EMBL" id="SEO33634.1"/>
    </source>
</evidence>
<organism evidence="2 3">
    <name type="scientific">Gemmobacter aquatilis</name>
    <dbReference type="NCBI Taxonomy" id="933059"/>
    <lineage>
        <taxon>Bacteria</taxon>
        <taxon>Pseudomonadati</taxon>
        <taxon>Pseudomonadota</taxon>
        <taxon>Alphaproteobacteria</taxon>
        <taxon>Rhodobacterales</taxon>
        <taxon>Paracoccaceae</taxon>
        <taxon>Gemmobacter</taxon>
    </lineage>
</organism>
<keyword evidence="1" id="KW-0472">Membrane</keyword>
<name>A0A1H8NVM2_9RHOB</name>
<evidence type="ECO:0000256" key="1">
    <source>
        <dbReference type="SAM" id="Phobius"/>
    </source>
</evidence>
<dbReference type="AlphaFoldDB" id="A0A1H8NVM2"/>
<feature type="transmembrane region" description="Helical" evidence="1">
    <location>
        <begin position="52"/>
        <end position="74"/>
    </location>
</feature>
<gene>
    <name evidence="2" type="ORF">SAMN04488103_12413</name>
</gene>
<evidence type="ECO:0000313" key="3">
    <source>
        <dbReference type="Proteomes" id="UP000198761"/>
    </source>
</evidence>
<feature type="transmembrane region" description="Helical" evidence="1">
    <location>
        <begin position="12"/>
        <end position="32"/>
    </location>
</feature>
<sequence>MHNRDKLSGLMYFAMLCGVAICAMGVFLVYISSDPSSESKINFLGIMEVNTGSIGVAIFALGAGLTAYLIKALVSKW</sequence>
<protein>
    <submittedName>
        <fullName evidence="2">Uncharacterized protein</fullName>
    </submittedName>
</protein>
<dbReference type="Proteomes" id="UP000198761">
    <property type="component" value="Unassembled WGS sequence"/>
</dbReference>